<dbReference type="AlphaFoldDB" id="A0A8J3E3D9"/>
<comment type="caution">
    <text evidence="1">The sequence shown here is derived from an EMBL/GenBank/DDBJ whole genome shotgun (WGS) entry which is preliminary data.</text>
</comment>
<proteinExistence type="predicted"/>
<reference evidence="1" key="2">
    <citation type="submission" date="2020-09" db="EMBL/GenBank/DDBJ databases">
        <authorList>
            <person name="Sun Q."/>
            <person name="Zhou Y."/>
        </authorList>
    </citation>
    <scope>NUCLEOTIDE SEQUENCE</scope>
    <source>
        <strain evidence="1">CGMCC 1.15725</strain>
    </source>
</reference>
<dbReference type="Gene3D" id="3.40.50.1000">
    <property type="entry name" value="HAD superfamily/HAD-like"/>
    <property type="match status" value="1"/>
</dbReference>
<dbReference type="Gene3D" id="1.10.150.240">
    <property type="entry name" value="Putative phosphatase, domain 2"/>
    <property type="match status" value="1"/>
</dbReference>
<dbReference type="GO" id="GO:0008967">
    <property type="term" value="F:phosphoglycolate phosphatase activity"/>
    <property type="evidence" value="ECO:0007669"/>
    <property type="project" value="TreeGrafter"/>
</dbReference>
<dbReference type="InterPro" id="IPR023214">
    <property type="entry name" value="HAD_sf"/>
</dbReference>
<dbReference type="SFLD" id="SFLDS00003">
    <property type="entry name" value="Haloacid_Dehalogenase"/>
    <property type="match status" value="1"/>
</dbReference>
<dbReference type="GO" id="GO:0005829">
    <property type="term" value="C:cytosol"/>
    <property type="evidence" value="ECO:0007669"/>
    <property type="project" value="TreeGrafter"/>
</dbReference>
<dbReference type="Pfam" id="PF13419">
    <property type="entry name" value="HAD_2"/>
    <property type="match status" value="1"/>
</dbReference>
<reference evidence="1" key="1">
    <citation type="journal article" date="2014" name="Int. J. Syst. Evol. Microbiol.">
        <title>Complete genome sequence of Corynebacterium casei LMG S-19264T (=DSM 44701T), isolated from a smear-ripened cheese.</title>
        <authorList>
            <consortium name="US DOE Joint Genome Institute (JGI-PGF)"/>
            <person name="Walter F."/>
            <person name="Albersmeier A."/>
            <person name="Kalinowski J."/>
            <person name="Ruckert C."/>
        </authorList>
    </citation>
    <scope>NUCLEOTIDE SEQUENCE</scope>
    <source>
        <strain evidence="1">CGMCC 1.15725</strain>
    </source>
</reference>
<dbReference type="InterPro" id="IPR036412">
    <property type="entry name" value="HAD-like_sf"/>
</dbReference>
<dbReference type="Proteomes" id="UP000646365">
    <property type="component" value="Unassembled WGS sequence"/>
</dbReference>
<dbReference type="SFLD" id="SFLDG01135">
    <property type="entry name" value="C1.5.6:_HAD__Beta-PGM__Phospha"/>
    <property type="match status" value="1"/>
</dbReference>
<dbReference type="NCBIfam" id="TIGR01549">
    <property type="entry name" value="HAD-SF-IA-v1"/>
    <property type="match status" value="1"/>
</dbReference>
<dbReference type="PANTHER" id="PTHR43434:SF24">
    <property type="entry name" value="HYDROLASE-RELATED"/>
    <property type="match status" value="1"/>
</dbReference>
<evidence type="ECO:0000313" key="2">
    <source>
        <dbReference type="Proteomes" id="UP000646365"/>
    </source>
</evidence>
<evidence type="ECO:0000313" key="1">
    <source>
        <dbReference type="EMBL" id="GGF29500.1"/>
    </source>
</evidence>
<accession>A0A8J3E3D9</accession>
<sequence length="230" mass="24189">MNGLMVGEPCLVVFDCDGTLVDAQAGIIQAIHEAFAAAGLPAPGAEAIRRGVGLSLEVAIRRLAPEAGPDLVLRLADLYREAFVALRQRPEYTEPLYPGAREALDQLNAWGVVLGVATGKGRRGLGLSLERHGLVDRFTVLQTADDAAGKPAPDMLINAMAETGIGRERTLMIGDTTFDMLMAQAARVAAVGVSWGYHAPGELIAAGAARVLDRFADLPPHVAALFALEG</sequence>
<dbReference type="SFLD" id="SFLDG01129">
    <property type="entry name" value="C1.5:_HAD__Beta-PGM__Phosphata"/>
    <property type="match status" value="1"/>
</dbReference>
<dbReference type="InterPro" id="IPR041492">
    <property type="entry name" value="HAD_2"/>
</dbReference>
<dbReference type="EMBL" id="BMJQ01000010">
    <property type="protein sequence ID" value="GGF29500.1"/>
    <property type="molecule type" value="Genomic_DNA"/>
</dbReference>
<dbReference type="GO" id="GO:0006281">
    <property type="term" value="P:DNA repair"/>
    <property type="evidence" value="ECO:0007669"/>
    <property type="project" value="TreeGrafter"/>
</dbReference>
<dbReference type="InterPro" id="IPR023198">
    <property type="entry name" value="PGP-like_dom2"/>
</dbReference>
<dbReference type="InterPro" id="IPR050155">
    <property type="entry name" value="HAD-like_hydrolase_sf"/>
</dbReference>
<protein>
    <submittedName>
        <fullName evidence="1">Haloacid dehalogenase</fullName>
    </submittedName>
</protein>
<dbReference type="PANTHER" id="PTHR43434">
    <property type="entry name" value="PHOSPHOGLYCOLATE PHOSPHATASE"/>
    <property type="match status" value="1"/>
</dbReference>
<dbReference type="SUPFAM" id="SSF56784">
    <property type="entry name" value="HAD-like"/>
    <property type="match status" value="1"/>
</dbReference>
<gene>
    <name evidence="1" type="ORF">GCM10011611_39450</name>
</gene>
<organism evidence="1 2">
    <name type="scientific">Aliidongia dinghuensis</name>
    <dbReference type="NCBI Taxonomy" id="1867774"/>
    <lineage>
        <taxon>Bacteria</taxon>
        <taxon>Pseudomonadati</taxon>
        <taxon>Pseudomonadota</taxon>
        <taxon>Alphaproteobacteria</taxon>
        <taxon>Rhodospirillales</taxon>
        <taxon>Dongiaceae</taxon>
        <taxon>Aliidongia</taxon>
    </lineage>
</organism>
<dbReference type="InterPro" id="IPR006439">
    <property type="entry name" value="HAD-SF_hydro_IA"/>
</dbReference>
<name>A0A8J3E3D9_9PROT</name>
<keyword evidence="2" id="KW-1185">Reference proteome</keyword>